<keyword evidence="3" id="KW-1185">Reference proteome</keyword>
<dbReference type="Proteomes" id="UP000242791">
    <property type="component" value="Unassembled WGS sequence"/>
</dbReference>
<feature type="compositionally biased region" description="Low complexity" evidence="1">
    <location>
        <begin position="53"/>
        <end position="73"/>
    </location>
</feature>
<gene>
    <name evidence="2" type="ORF">ACJ73_02616</name>
</gene>
<feature type="compositionally biased region" description="Basic residues" evidence="1">
    <location>
        <begin position="363"/>
        <end position="373"/>
    </location>
</feature>
<feature type="compositionally biased region" description="Basic residues" evidence="1">
    <location>
        <begin position="324"/>
        <end position="334"/>
    </location>
</feature>
<evidence type="ECO:0000313" key="3">
    <source>
        <dbReference type="Proteomes" id="UP000242791"/>
    </source>
</evidence>
<accession>A0A1J9QBW1</accession>
<comment type="caution">
    <text evidence="2">The sequence shown here is derived from an EMBL/GenBank/DDBJ whole genome shotgun (WGS) entry which is preliminary data.</text>
</comment>
<feature type="compositionally biased region" description="Basic and acidic residues" evidence="1">
    <location>
        <begin position="345"/>
        <end position="362"/>
    </location>
</feature>
<dbReference type="OrthoDB" id="4188860at2759"/>
<sequence>MQFVNYTPSHPEPKTALKFPHQFARTLAPTASLPPKPHVLHCAHPSLSLPARPGSLSLPAPARSSSAPQAFPALPAPSASHPVPVRPPSGIPKDLPPKNSEWSRGAGPKDPLNDFDVAFIENGIVSTLESKADSPVDLTPGTASTTADDDASGHRSQHPSCEGGCEHQGSLSPISLPQSTHAHRRLGTIKRNKGQGKPQVVQTSQTPAPSPSPLSDPGAGEAGDASTAVGAETETSTLPRTPACSSGENATSPESVSALHSPRAAGGEKPCRTPVLRPGSPFKVMEAVVIRTASDHGRQSPETSACNLDGRHVRASWRSTQARKTLRHQARKIPRGAMRAVANRARKEQTHFTDDPSRDRDRRRNAHRVKSTRRPSPSDISDTVSGSDDDYNPSHLENRPSKRRSLCMLSGNTASHHRQQAPPPAPNEAPSPISLPVDGQTSGQQRLSPEDISAVVSAMTEKLLEILRGSSNAAPAVADQQAAAARKNARWSRNDDERLERLRTRGWHWWEIKQQFPHRTLAALQQRCVKLQVMRDSVNQHPE</sequence>
<protein>
    <recommendedName>
        <fullName evidence="4">Myb-like domain-containing protein</fullName>
    </recommendedName>
</protein>
<dbReference type="EMBL" id="LGTZ01000285">
    <property type="protein sequence ID" value="OJD26017.1"/>
    <property type="molecule type" value="Genomic_DNA"/>
</dbReference>
<feature type="compositionally biased region" description="Basic residues" evidence="1">
    <location>
        <begin position="181"/>
        <end position="194"/>
    </location>
</feature>
<feature type="compositionally biased region" description="Polar residues" evidence="1">
    <location>
        <begin position="233"/>
        <end position="255"/>
    </location>
</feature>
<dbReference type="AlphaFoldDB" id="A0A1J9QBW1"/>
<evidence type="ECO:0008006" key="4">
    <source>
        <dbReference type="Google" id="ProtNLM"/>
    </source>
</evidence>
<evidence type="ECO:0000256" key="1">
    <source>
        <dbReference type="SAM" id="MobiDB-lite"/>
    </source>
</evidence>
<name>A0A1J9QBW1_9EURO</name>
<feature type="region of interest" description="Disordered" evidence="1">
    <location>
        <begin position="44"/>
        <end position="114"/>
    </location>
</feature>
<dbReference type="VEuPathDB" id="FungiDB:ACJ73_02616"/>
<feature type="compositionally biased region" description="Polar residues" evidence="1">
    <location>
        <begin position="169"/>
        <end position="180"/>
    </location>
</feature>
<feature type="region of interest" description="Disordered" evidence="1">
    <location>
        <begin position="131"/>
        <end position="279"/>
    </location>
</feature>
<feature type="compositionally biased region" description="Polar residues" evidence="1">
    <location>
        <begin position="374"/>
        <end position="386"/>
    </location>
</feature>
<feature type="region of interest" description="Disordered" evidence="1">
    <location>
        <begin position="293"/>
        <end position="448"/>
    </location>
</feature>
<organism evidence="2 3">
    <name type="scientific">Blastomyces percursus</name>
    <dbReference type="NCBI Taxonomy" id="1658174"/>
    <lineage>
        <taxon>Eukaryota</taxon>
        <taxon>Fungi</taxon>
        <taxon>Dikarya</taxon>
        <taxon>Ascomycota</taxon>
        <taxon>Pezizomycotina</taxon>
        <taxon>Eurotiomycetes</taxon>
        <taxon>Eurotiomycetidae</taxon>
        <taxon>Onygenales</taxon>
        <taxon>Ajellomycetaceae</taxon>
        <taxon>Blastomyces</taxon>
    </lineage>
</organism>
<proteinExistence type="predicted"/>
<evidence type="ECO:0000313" key="2">
    <source>
        <dbReference type="EMBL" id="OJD26017.1"/>
    </source>
</evidence>
<reference evidence="2 3" key="1">
    <citation type="submission" date="2015-08" db="EMBL/GenBank/DDBJ databases">
        <title>Emmonsia species relationships and genome sequence.</title>
        <authorList>
            <person name="Cuomo C.A."/>
            <person name="Schwartz I.S."/>
            <person name="Kenyon C."/>
            <person name="De Hoog G.S."/>
            <person name="Govender N.P."/>
            <person name="Botha A."/>
            <person name="Moreno L."/>
            <person name="De Vries M."/>
            <person name="Munoz J.F."/>
            <person name="Stielow J.B."/>
        </authorList>
    </citation>
    <scope>NUCLEOTIDE SEQUENCE [LARGE SCALE GENOMIC DNA]</scope>
    <source>
        <strain evidence="2 3">EI222</strain>
    </source>
</reference>